<evidence type="ECO:0000313" key="2">
    <source>
        <dbReference type="Proteomes" id="UP000182248"/>
    </source>
</evidence>
<reference evidence="1 2" key="1">
    <citation type="submission" date="2016-11" db="EMBL/GenBank/DDBJ databases">
        <authorList>
            <person name="Jaros S."/>
            <person name="Januszkiewicz K."/>
            <person name="Wedrychowicz H."/>
        </authorList>
    </citation>
    <scope>NUCLEOTIDE SEQUENCE [LARGE SCALE GENOMIC DNA]</scope>
    <source>
        <strain evidence="1 2">CGMCC 1.12145</strain>
    </source>
</reference>
<dbReference type="STRING" id="1150368.SAMN02927921_03522"/>
<accession>A0A1K1RFJ8</accession>
<evidence type="ECO:0000313" key="1">
    <source>
        <dbReference type="EMBL" id="SFW70967.1"/>
    </source>
</evidence>
<proteinExistence type="predicted"/>
<sequence>MCKNVIFLCVFLLVVSCNRKSDLEAAIEKIDVDVHIDRFDVEFAEATPDDLPALKSDYPFLFPSQYTDSVWIEKMNDSLQKELSSEVKKAFPDLSKLRTALHSLFQHIRYYFPGFTVPRVITLTSEVDYRNKVIWTDSLLFIALDTYLGEDHRFYEGIPAYQAKNFSGEHITSDVAGAFAELHIPGKHDRSLLAAMVRAGKALYVKDLLLPTVPDALKIGYTTDEMQWVMANESEMWRYFVERSLLYNTDSRLKDRFIEAAPFSKFYLDIDNESPGGTGRFIGWKIVRSYMENNDVSLQQMLETPAEDIFRTSGYKPAKA</sequence>
<dbReference type="PROSITE" id="PS51257">
    <property type="entry name" value="PROKAR_LIPOPROTEIN"/>
    <property type="match status" value="1"/>
</dbReference>
<dbReference type="Pfam" id="PF25594">
    <property type="entry name" value="GldB_lipo"/>
    <property type="match status" value="1"/>
</dbReference>
<name>A0A1K1RFJ8_9FLAO</name>
<protein>
    <submittedName>
        <fullName evidence="1">Protein involved in gliding motility GldB</fullName>
    </submittedName>
</protein>
<organism evidence="1 2">
    <name type="scientific">Sinomicrobium oceani</name>
    <dbReference type="NCBI Taxonomy" id="1150368"/>
    <lineage>
        <taxon>Bacteria</taxon>
        <taxon>Pseudomonadati</taxon>
        <taxon>Bacteroidota</taxon>
        <taxon>Flavobacteriia</taxon>
        <taxon>Flavobacteriales</taxon>
        <taxon>Flavobacteriaceae</taxon>
        <taxon>Sinomicrobium</taxon>
    </lineage>
</organism>
<dbReference type="InterPro" id="IPR019853">
    <property type="entry name" value="GldB-like"/>
</dbReference>
<dbReference type="Proteomes" id="UP000182248">
    <property type="component" value="Unassembled WGS sequence"/>
</dbReference>
<gene>
    <name evidence="1" type="ORF">SAMN02927921_03522</name>
</gene>
<keyword evidence="2" id="KW-1185">Reference proteome</keyword>
<dbReference type="NCBIfam" id="TIGR03514">
    <property type="entry name" value="GldB_lipo"/>
    <property type="match status" value="1"/>
</dbReference>
<dbReference type="AlphaFoldDB" id="A0A1K1RFJ8"/>
<dbReference type="EMBL" id="FPJE01000024">
    <property type="protein sequence ID" value="SFW70967.1"/>
    <property type="molecule type" value="Genomic_DNA"/>
</dbReference>
<dbReference type="OrthoDB" id="976022at2"/>